<protein>
    <submittedName>
        <fullName evidence="5">Uncharacterized protein</fullName>
    </submittedName>
</protein>
<feature type="transmembrane region" description="Helical" evidence="4">
    <location>
        <begin position="464"/>
        <end position="484"/>
    </location>
</feature>
<feature type="transmembrane region" description="Helical" evidence="4">
    <location>
        <begin position="589"/>
        <end position="610"/>
    </location>
</feature>
<gene>
    <name evidence="5" type="ORF">MYCGRDRAFT_92903</name>
</gene>
<feature type="transmembrane region" description="Helical" evidence="4">
    <location>
        <begin position="490"/>
        <end position="516"/>
    </location>
</feature>
<dbReference type="EMBL" id="CM001199">
    <property type="protein sequence ID" value="EGP88147.1"/>
    <property type="molecule type" value="Genomic_DNA"/>
</dbReference>
<dbReference type="PANTHER" id="PTHR24198">
    <property type="entry name" value="ANKYRIN REPEAT AND PROTEIN KINASE DOMAIN-CONTAINING PROTEIN"/>
    <property type="match status" value="1"/>
</dbReference>
<dbReference type="InterPro" id="IPR002110">
    <property type="entry name" value="Ankyrin_rpt"/>
</dbReference>
<keyword evidence="4" id="KW-0812">Transmembrane</keyword>
<dbReference type="Pfam" id="PF00023">
    <property type="entry name" value="Ank"/>
    <property type="match status" value="1"/>
</dbReference>
<keyword evidence="4" id="KW-1133">Transmembrane helix</keyword>
<feature type="transmembrane region" description="Helical" evidence="4">
    <location>
        <begin position="398"/>
        <end position="420"/>
    </location>
</feature>
<evidence type="ECO:0000256" key="4">
    <source>
        <dbReference type="SAM" id="Phobius"/>
    </source>
</evidence>
<name>F9X9A5_ZYMTI</name>
<dbReference type="OrthoDB" id="3641574at2759"/>
<reference evidence="5 6" key="1">
    <citation type="journal article" date="2011" name="PLoS Genet.">
        <title>Finished genome of the fungal wheat pathogen Mycosphaerella graminicola reveals dispensome structure, chromosome plasticity, and stealth pathogenesis.</title>
        <authorList>
            <person name="Goodwin S.B."/>
            <person name="Ben M'barek S."/>
            <person name="Dhillon B."/>
            <person name="Wittenberg A.H.J."/>
            <person name="Crane C.F."/>
            <person name="Hane J.K."/>
            <person name="Foster A.J."/>
            <person name="Van der Lee T.A.J."/>
            <person name="Grimwood J."/>
            <person name="Aerts A."/>
            <person name="Antoniw J."/>
            <person name="Bailey A."/>
            <person name="Bluhm B."/>
            <person name="Bowler J."/>
            <person name="Bristow J."/>
            <person name="van der Burgt A."/>
            <person name="Canto-Canche B."/>
            <person name="Churchill A.C.L."/>
            <person name="Conde-Ferraez L."/>
            <person name="Cools H.J."/>
            <person name="Coutinho P.M."/>
            <person name="Csukai M."/>
            <person name="Dehal P."/>
            <person name="De Wit P."/>
            <person name="Donzelli B."/>
            <person name="van de Geest H.C."/>
            <person name="van Ham R.C.H.J."/>
            <person name="Hammond-Kosack K.E."/>
            <person name="Henrissat B."/>
            <person name="Kilian A."/>
            <person name="Kobayashi A.K."/>
            <person name="Koopmann E."/>
            <person name="Kourmpetis Y."/>
            <person name="Kuzniar A."/>
            <person name="Lindquist E."/>
            <person name="Lombard V."/>
            <person name="Maliepaard C."/>
            <person name="Martins N."/>
            <person name="Mehrabi R."/>
            <person name="Nap J.P.H."/>
            <person name="Ponomarenko A."/>
            <person name="Rudd J.J."/>
            <person name="Salamov A."/>
            <person name="Schmutz J."/>
            <person name="Schouten H.J."/>
            <person name="Shapiro H."/>
            <person name="Stergiopoulos I."/>
            <person name="Torriani S.F.F."/>
            <person name="Tu H."/>
            <person name="de Vries R.P."/>
            <person name="Waalwijk C."/>
            <person name="Ware S.B."/>
            <person name="Wiebenga A."/>
            <person name="Zwiers L.-H."/>
            <person name="Oliver R.P."/>
            <person name="Grigoriev I.V."/>
            <person name="Kema G.H.J."/>
        </authorList>
    </citation>
    <scope>NUCLEOTIDE SEQUENCE [LARGE SCALE GENOMIC DNA]</scope>
    <source>
        <strain evidence="6">CBS 115943 / IPO323</strain>
    </source>
</reference>
<feature type="transmembrane region" description="Helical" evidence="4">
    <location>
        <begin position="537"/>
        <end position="555"/>
    </location>
</feature>
<evidence type="ECO:0000313" key="5">
    <source>
        <dbReference type="EMBL" id="EGP88147.1"/>
    </source>
</evidence>
<dbReference type="PANTHER" id="PTHR24198:SF165">
    <property type="entry name" value="ANKYRIN REPEAT-CONTAINING PROTEIN-RELATED"/>
    <property type="match status" value="1"/>
</dbReference>
<dbReference type="GeneID" id="13399720"/>
<feature type="region of interest" description="Disordered" evidence="3">
    <location>
        <begin position="317"/>
        <end position="351"/>
    </location>
</feature>
<organism evidence="5 6">
    <name type="scientific">Zymoseptoria tritici (strain CBS 115943 / IPO323)</name>
    <name type="common">Speckled leaf blotch fungus</name>
    <name type="synonym">Septoria tritici</name>
    <dbReference type="NCBI Taxonomy" id="336722"/>
    <lineage>
        <taxon>Eukaryota</taxon>
        <taxon>Fungi</taxon>
        <taxon>Dikarya</taxon>
        <taxon>Ascomycota</taxon>
        <taxon>Pezizomycotina</taxon>
        <taxon>Dothideomycetes</taxon>
        <taxon>Dothideomycetidae</taxon>
        <taxon>Mycosphaerellales</taxon>
        <taxon>Mycosphaerellaceae</taxon>
        <taxon>Zymoseptoria</taxon>
    </lineage>
</organism>
<dbReference type="SUPFAM" id="SSF48403">
    <property type="entry name" value="Ankyrin repeat"/>
    <property type="match status" value="1"/>
</dbReference>
<dbReference type="KEGG" id="ztr:MYCGRDRAFT_92903"/>
<dbReference type="HOGENOM" id="CLU_434910_0_0_1"/>
<feature type="compositionally biased region" description="Polar residues" evidence="3">
    <location>
        <begin position="332"/>
        <end position="348"/>
    </location>
</feature>
<evidence type="ECO:0000256" key="2">
    <source>
        <dbReference type="ARBA" id="ARBA00023043"/>
    </source>
</evidence>
<keyword evidence="2" id="KW-0040">ANK repeat</keyword>
<dbReference type="AlphaFoldDB" id="F9X9A5"/>
<dbReference type="Proteomes" id="UP000008062">
    <property type="component" value="Chromosome 4"/>
</dbReference>
<dbReference type="eggNOG" id="ENOG502SSRC">
    <property type="taxonomic scope" value="Eukaryota"/>
</dbReference>
<sequence length="629" mass="69232">MSQDDQAFEEFREALSSGDVDRIRQLYAAGRLDAEDVSEQLMQTPEDPVMLRCLLECGGDPNDISLRGVGSGEELRILAEFGFDIKSKGHLILYNFVEDQETLDWLLDRGVDINATETRVVDNGIPLAPSERDYSNKLLNQVAAAGNVQLFNHLVARGAKVSRSLALHYAASPAMISCLLDQHNMDIHADSDDLRDFYHDAKDSGTPLCSAIFHQNLPVVEELLNRGADPERCGKTGHLPLAKAVGDDFGFNRGLLPALRLLLDAGADKDYALTCSVLHGKVEAAQICLDAGADPVSALKTAHERKASIIEEMDFVNTSETEKDRSGAKAADSSNRPVLSPSPRTCTSAPHEKFSNKMSPLGIIGRLVLTLLSIASFAPQIRLIRDRGDLAGISPSYILYNLLIATFLFATALHIVSSMVPDLPPTEYFFDIGQFAVVWVVQLALFYLSLTLPTYTAAQKRRLAASFVSFTAITLAPTIFEAFIPKEDRIWWTAGLAYLLFFLLAPIMQLLGLAALHVQVRETKSRTTLGALSVEGLYAQTLVFTLVGASMVFRVKMLPEYWDGNPSLPPERNTPLAKLWMGIVGWYEMVGWATLDNLIFAFAQGSLWWIARRRSVSGEIGERDPLLEG</sequence>
<dbReference type="Gene3D" id="1.25.40.20">
    <property type="entry name" value="Ankyrin repeat-containing domain"/>
    <property type="match status" value="2"/>
</dbReference>
<evidence type="ECO:0000256" key="3">
    <source>
        <dbReference type="SAM" id="MobiDB-lite"/>
    </source>
</evidence>
<feature type="transmembrane region" description="Helical" evidence="4">
    <location>
        <begin position="432"/>
        <end position="452"/>
    </location>
</feature>
<keyword evidence="6" id="KW-1185">Reference proteome</keyword>
<evidence type="ECO:0000313" key="6">
    <source>
        <dbReference type="Proteomes" id="UP000008062"/>
    </source>
</evidence>
<accession>F9X9A5</accession>
<dbReference type="InParanoid" id="F9X9A5"/>
<dbReference type="SMART" id="SM00248">
    <property type="entry name" value="ANK"/>
    <property type="match status" value="4"/>
</dbReference>
<keyword evidence="4" id="KW-0472">Membrane</keyword>
<feature type="transmembrane region" description="Helical" evidence="4">
    <location>
        <begin position="358"/>
        <end position="378"/>
    </location>
</feature>
<evidence type="ECO:0000256" key="1">
    <source>
        <dbReference type="ARBA" id="ARBA00022737"/>
    </source>
</evidence>
<dbReference type="RefSeq" id="XP_003853171.1">
    <property type="nucleotide sequence ID" value="XM_003853123.1"/>
</dbReference>
<keyword evidence="1" id="KW-0677">Repeat</keyword>
<proteinExistence type="predicted"/>
<dbReference type="InterPro" id="IPR036770">
    <property type="entry name" value="Ankyrin_rpt-contain_sf"/>
</dbReference>